<name>A0A7R9FMR3_9NEOP</name>
<dbReference type="EMBL" id="OE001300">
    <property type="protein sequence ID" value="CAD7456487.1"/>
    <property type="molecule type" value="Genomic_DNA"/>
</dbReference>
<evidence type="ECO:0000313" key="2">
    <source>
        <dbReference type="EMBL" id="CAD7456487.1"/>
    </source>
</evidence>
<reference evidence="2" key="1">
    <citation type="submission" date="2020-11" db="EMBL/GenBank/DDBJ databases">
        <authorList>
            <person name="Tran Van P."/>
        </authorList>
    </citation>
    <scope>NUCLEOTIDE SEQUENCE</scope>
</reference>
<organism evidence="2">
    <name type="scientific">Timema tahoe</name>
    <dbReference type="NCBI Taxonomy" id="61484"/>
    <lineage>
        <taxon>Eukaryota</taxon>
        <taxon>Metazoa</taxon>
        <taxon>Ecdysozoa</taxon>
        <taxon>Arthropoda</taxon>
        <taxon>Hexapoda</taxon>
        <taxon>Insecta</taxon>
        <taxon>Pterygota</taxon>
        <taxon>Neoptera</taxon>
        <taxon>Polyneoptera</taxon>
        <taxon>Phasmatodea</taxon>
        <taxon>Timematodea</taxon>
        <taxon>Timematoidea</taxon>
        <taxon>Timematidae</taxon>
        <taxon>Timema</taxon>
    </lineage>
</organism>
<sequence>MCGFVFIVAIVLFYKEAVPSADHPTRSSAAEAMLLSMSPRFTHVTQPGGNALIGEYFVADKALDWRKYRPYICMALPLRHGLRTPSASLAPMNNVTCRGGPNRHCTGICVEGGWKISLSTTQPRLDPVISSLVYCESSALDHAATDGGKGQILSRSGGGGEVIPPYPTKFHHYCSG</sequence>
<accession>A0A7R9FMR3</accession>
<protein>
    <submittedName>
        <fullName evidence="2">Uncharacterized protein</fullName>
    </submittedName>
</protein>
<feature type="signal peptide" evidence="1">
    <location>
        <begin position="1"/>
        <end position="17"/>
    </location>
</feature>
<feature type="chain" id="PRO_5030857547" evidence="1">
    <location>
        <begin position="18"/>
        <end position="176"/>
    </location>
</feature>
<gene>
    <name evidence="2" type="ORF">TTEB3V08_LOCUS4515</name>
</gene>
<dbReference type="AlphaFoldDB" id="A0A7R9FMR3"/>
<evidence type="ECO:0000256" key="1">
    <source>
        <dbReference type="SAM" id="SignalP"/>
    </source>
</evidence>
<proteinExistence type="predicted"/>
<keyword evidence="1" id="KW-0732">Signal</keyword>